<dbReference type="SUPFAM" id="SSF54211">
    <property type="entry name" value="Ribosomal protein S5 domain 2-like"/>
    <property type="match status" value="1"/>
</dbReference>
<dbReference type="NCBIfam" id="NF001099">
    <property type="entry name" value="PRK00132.1"/>
    <property type="match status" value="1"/>
</dbReference>
<dbReference type="GO" id="GO:0022627">
    <property type="term" value="C:cytosolic small ribosomal subunit"/>
    <property type="evidence" value="ECO:0007669"/>
    <property type="project" value="TreeGrafter"/>
</dbReference>
<evidence type="ECO:0000256" key="7">
    <source>
        <dbReference type="RuleBase" id="RU003815"/>
    </source>
</evidence>
<dbReference type="InterPro" id="IPR020568">
    <property type="entry name" value="Ribosomal_Su5_D2-typ_SF"/>
</dbReference>
<dbReference type="GO" id="GO:0009507">
    <property type="term" value="C:chloroplast"/>
    <property type="evidence" value="ECO:0007669"/>
    <property type="project" value="UniProtKB-SubCell"/>
</dbReference>
<evidence type="ECO:0000256" key="4">
    <source>
        <dbReference type="ARBA" id="ARBA00023274"/>
    </source>
</evidence>
<geneLocation type="chloroplast" evidence="8"/>
<comment type="similarity">
    <text evidence="2 6 7">Belongs to the universal ribosomal protein uS9 family.</text>
</comment>
<dbReference type="GO" id="GO:0003723">
    <property type="term" value="F:RNA binding"/>
    <property type="evidence" value="ECO:0007669"/>
    <property type="project" value="TreeGrafter"/>
</dbReference>
<dbReference type="Gene3D" id="3.30.230.10">
    <property type="match status" value="1"/>
</dbReference>
<evidence type="ECO:0000256" key="5">
    <source>
        <dbReference type="ARBA" id="ARBA00035152"/>
    </source>
</evidence>
<dbReference type="HAMAP" id="MF_00532_B">
    <property type="entry name" value="Ribosomal_uS9_B"/>
    <property type="match status" value="1"/>
</dbReference>
<dbReference type="PROSITE" id="PS00360">
    <property type="entry name" value="RIBOSOMAL_S9"/>
    <property type="match status" value="1"/>
</dbReference>
<gene>
    <name evidence="6 8" type="primary">rps9</name>
</gene>
<dbReference type="InterPro" id="IPR000754">
    <property type="entry name" value="Ribosomal_uS9"/>
</dbReference>
<dbReference type="EMBL" id="MG721814">
    <property type="protein sequence ID" value="AWX53370.1"/>
    <property type="molecule type" value="Genomic_DNA"/>
</dbReference>
<reference evidence="8" key="1">
    <citation type="submission" date="2017-12" db="EMBL/GenBank/DDBJ databases">
        <title>Resolution of core Chlorophyta phylogeny using heterogeneous models with AT-rich chloroplast sequence data.</title>
        <authorList>
            <person name="Fang L."/>
        </authorList>
    </citation>
    <scope>NUCLEOTIDE SEQUENCE</scope>
</reference>
<evidence type="ECO:0000256" key="1">
    <source>
        <dbReference type="ARBA" id="ARBA00004229"/>
    </source>
</evidence>
<dbReference type="InterPro" id="IPR014721">
    <property type="entry name" value="Ribsml_uS5_D2-typ_fold_subgr"/>
</dbReference>
<keyword evidence="8" id="KW-0934">Plastid</keyword>
<proteinExistence type="inferred from homology"/>
<dbReference type="InterPro" id="IPR020574">
    <property type="entry name" value="Ribosomal_uS9_CS"/>
</dbReference>
<dbReference type="Pfam" id="PF00380">
    <property type="entry name" value="Ribosomal_S9"/>
    <property type="match status" value="1"/>
</dbReference>
<protein>
    <recommendedName>
        <fullName evidence="5 6">Small ribosomal subunit protein uS9c</fullName>
    </recommendedName>
</protein>
<dbReference type="FunFam" id="3.30.230.10:FF:000001">
    <property type="entry name" value="30S ribosomal protein S9"/>
    <property type="match status" value="1"/>
</dbReference>
<dbReference type="GO" id="GO:0003735">
    <property type="term" value="F:structural constituent of ribosome"/>
    <property type="evidence" value="ECO:0007669"/>
    <property type="project" value="InterPro"/>
</dbReference>
<dbReference type="GO" id="GO:0006412">
    <property type="term" value="P:translation"/>
    <property type="evidence" value="ECO:0007669"/>
    <property type="project" value="UniProtKB-UniRule"/>
</dbReference>
<keyword evidence="8" id="KW-0150">Chloroplast</keyword>
<keyword evidence="3 6" id="KW-0689">Ribosomal protein</keyword>
<dbReference type="PANTHER" id="PTHR21569">
    <property type="entry name" value="RIBOSOMAL PROTEIN S9"/>
    <property type="match status" value="1"/>
</dbReference>
<name>A0A2Z4MA18_9CHLO</name>
<organism evidence="8">
    <name type="scientific">Halochlorococcum sp. NIES-1838</name>
    <dbReference type="NCBI Taxonomy" id="2249730"/>
    <lineage>
        <taxon>Eukaryota</taxon>
        <taxon>Viridiplantae</taxon>
        <taxon>Chlorophyta</taxon>
        <taxon>core chlorophytes</taxon>
        <taxon>Ulvophyceae</taxon>
        <taxon>Chlorocystidales</taxon>
        <taxon>Chlorocystidaceae</taxon>
        <taxon>Halochlorococcum</taxon>
    </lineage>
</organism>
<dbReference type="PANTHER" id="PTHR21569:SF1">
    <property type="entry name" value="SMALL RIBOSOMAL SUBUNIT PROTEIN US9M"/>
    <property type="match status" value="1"/>
</dbReference>
<evidence type="ECO:0000256" key="3">
    <source>
        <dbReference type="ARBA" id="ARBA00022980"/>
    </source>
</evidence>
<evidence type="ECO:0000256" key="2">
    <source>
        <dbReference type="ARBA" id="ARBA00005251"/>
    </source>
</evidence>
<evidence type="ECO:0000256" key="6">
    <source>
        <dbReference type="HAMAP-Rule" id="MF_00532"/>
    </source>
</evidence>
<comment type="subcellular location">
    <subcellularLocation>
        <location evidence="1 6">Plastid</location>
        <location evidence="1 6">Chloroplast</location>
    </subcellularLocation>
</comment>
<dbReference type="InterPro" id="IPR023035">
    <property type="entry name" value="Ribosomal_uS9_bac/plastid"/>
</dbReference>
<keyword evidence="4 6" id="KW-0687">Ribonucleoprotein</keyword>
<sequence length="133" mass="14979">MNQVLNRVKGTGRRKSSIATVELTPGNGEFVINQKPGIAYMQQNSYLIVSMQAPLEFLKLQNTFNVNVNVYGGGLVGQAEAIKLGIARALCEFKPLYRSELKLKGYLTRDSRIKERKKYGLKKARKAPQFSKR</sequence>
<evidence type="ECO:0000313" key="8">
    <source>
        <dbReference type="EMBL" id="AWX53370.1"/>
    </source>
</evidence>
<accession>A0A2Z4MA18</accession>
<dbReference type="AlphaFoldDB" id="A0A2Z4MA18"/>